<evidence type="ECO:0000313" key="1">
    <source>
        <dbReference type="Proteomes" id="UP000887565"/>
    </source>
</evidence>
<reference evidence="2" key="1">
    <citation type="submission" date="2022-11" db="UniProtKB">
        <authorList>
            <consortium name="WormBaseParasite"/>
        </authorList>
    </citation>
    <scope>IDENTIFICATION</scope>
</reference>
<dbReference type="WBParaSite" id="nRc.2.0.1.t09604-RA">
    <property type="protein sequence ID" value="nRc.2.0.1.t09604-RA"/>
    <property type="gene ID" value="nRc.2.0.1.g09604"/>
</dbReference>
<keyword evidence="1" id="KW-1185">Reference proteome</keyword>
<sequence length="66" mass="7562">MEGKILETAKQALAPEEISDEYGKPTRDPRAYRIFSLHKETSFGCTNCRIVCNNNVKTTRDQTLDR</sequence>
<dbReference type="AlphaFoldDB" id="A0A915I642"/>
<accession>A0A915I642</accession>
<proteinExistence type="predicted"/>
<name>A0A915I642_ROMCU</name>
<evidence type="ECO:0000313" key="2">
    <source>
        <dbReference type="WBParaSite" id="nRc.2.0.1.t09604-RA"/>
    </source>
</evidence>
<protein>
    <submittedName>
        <fullName evidence="2">Uncharacterized protein</fullName>
    </submittedName>
</protein>
<organism evidence="1 2">
    <name type="scientific">Romanomermis culicivorax</name>
    <name type="common">Nematode worm</name>
    <dbReference type="NCBI Taxonomy" id="13658"/>
    <lineage>
        <taxon>Eukaryota</taxon>
        <taxon>Metazoa</taxon>
        <taxon>Ecdysozoa</taxon>
        <taxon>Nematoda</taxon>
        <taxon>Enoplea</taxon>
        <taxon>Dorylaimia</taxon>
        <taxon>Mermithida</taxon>
        <taxon>Mermithoidea</taxon>
        <taxon>Mermithidae</taxon>
        <taxon>Romanomermis</taxon>
    </lineage>
</organism>
<dbReference type="Proteomes" id="UP000887565">
    <property type="component" value="Unplaced"/>
</dbReference>